<evidence type="ECO:0000313" key="2">
    <source>
        <dbReference type="EMBL" id="PZN86028.1"/>
    </source>
</evidence>
<dbReference type="AlphaFoldDB" id="A0A2W4S3Q6"/>
<reference evidence="2 3" key="1">
    <citation type="journal article" date="2018" name="Aquat. Microb. Ecol.">
        <title>Gammaproteobacterial methanotrophs dominate.</title>
        <authorList>
            <person name="Rissanen A.J."/>
            <person name="Saarenheimo J."/>
            <person name="Tiirola M."/>
            <person name="Peura S."/>
            <person name="Aalto S.L."/>
            <person name="Karvinen A."/>
            <person name="Nykanen H."/>
        </authorList>
    </citation>
    <scope>NUCLEOTIDE SEQUENCE [LARGE SCALE GENOMIC DNA]</scope>
    <source>
        <strain evidence="2">AMbin10</strain>
    </source>
</reference>
<protein>
    <recommendedName>
        <fullName evidence="1">Sulfatase-modifying factor enzyme-like domain-containing protein</fullName>
    </recommendedName>
</protein>
<dbReference type="InterPro" id="IPR016187">
    <property type="entry name" value="CTDL_fold"/>
</dbReference>
<dbReference type="InterPro" id="IPR005532">
    <property type="entry name" value="SUMF_dom"/>
</dbReference>
<dbReference type="EMBL" id="QJPH01000097">
    <property type="protein sequence ID" value="PZN86028.1"/>
    <property type="molecule type" value="Genomic_DNA"/>
</dbReference>
<dbReference type="Gene3D" id="3.90.1580.10">
    <property type="entry name" value="paralog of FGE (formylglycine-generating enzyme)"/>
    <property type="match status" value="1"/>
</dbReference>
<gene>
    <name evidence="2" type="ORF">DM484_01100</name>
</gene>
<sequence>FFTGFTLACELAWKGGENREEAQRLANLERLSLLRVIDANPGIRRLAGNPLLASLLALIKRQGVTLPERRVELYKLYMETMLRSWNRARSLDKQPIGPEIDFSPTQRLLAKLALHLRQTNPQGGLIHEEAMNDYLLNYFRDDDFSRMEAEGKAKGFLDSVHKYSNLLIEKGHRQYGFIHLTFEEYLAGFGLALERDEELQKLFPDYLQQPELWQETLLLSLGVMAVINNDRDKANAVLDGLLKSAKPDAVLFAGAALNDVGAGVVGNRMVRQIQQGLLALGQDENQTLSVRRRAGLLLGDSGWLPDDLDLLIHIPKGPFLCGEGKTPAAIQQDYWIGKYPVTNAQYQRFIDAGGYQNRTFWTEQGWQQRTEKVWQQPGYWQDSGWANPLSPVVGVCAYEAQAYCSWLQTLVLAHPDRFGLTEAVPESYCVRLPSNDEWERAARGVGGREYPWGKDFKAGCVNCADSWEIDAKDRGTTAVGLFVQGASPDGLLDCSGNVWEWAFSANENYYNRGGSWNYQTGNVRCAIRDRNHTDTRNVNFGFRLVLGSPW</sequence>
<feature type="non-terminal residue" evidence="2">
    <location>
        <position position="1"/>
    </location>
</feature>
<accession>A0A2W4S3Q6</accession>
<dbReference type="InterPro" id="IPR042095">
    <property type="entry name" value="SUMF_sf"/>
</dbReference>
<dbReference type="InterPro" id="IPR051043">
    <property type="entry name" value="Sulfatase_Mod_Factor_Kinase"/>
</dbReference>
<dbReference type="Proteomes" id="UP000249396">
    <property type="component" value="Unassembled WGS sequence"/>
</dbReference>
<comment type="caution">
    <text evidence="2">The sequence shown here is derived from an EMBL/GenBank/DDBJ whole genome shotgun (WGS) entry which is preliminary data.</text>
</comment>
<organism evidence="2 3">
    <name type="scientific">Candidatus Methylumidiphilus alinenensis</name>
    <dbReference type="NCBI Taxonomy" id="2202197"/>
    <lineage>
        <taxon>Bacteria</taxon>
        <taxon>Pseudomonadati</taxon>
        <taxon>Pseudomonadota</taxon>
        <taxon>Gammaproteobacteria</taxon>
        <taxon>Methylococcales</taxon>
        <taxon>Candidatus Methylumidiphilus</taxon>
    </lineage>
</organism>
<evidence type="ECO:0000313" key="3">
    <source>
        <dbReference type="Proteomes" id="UP000249396"/>
    </source>
</evidence>
<dbReference type="PANTHER" id="PTHR23150">
    <property type="entry name" value="SULFATASE MODIFYING FACTOR 1, 2"/>
    <property type="match status" value="1"/>
</dbReference>
<name>A0A2W4S3Q6_9GAMM</name>
<evidence type="ECO:0000259" key="1">
    <source>
        <dbReference type="Pfam" id="PF03781"/>
    </source>
</evidence>
<dbReference type="Pfam" id="PF03781">
    <property type="entry name" value="FGE-sulfatase"/>
    <property type="match status" value="1"/>
</dbReference>
<feature type="domain" description="Sulfatase-modifying factor enzyme-like" evidence="1">
    <location>
        <begin position="312"/>
        <end position="545"/>
    </location>
</feature>
<proteinExistence type="predicted"/>
<dbReference type="SUPFAM" id="SSF56436">
    <property type="entry name" value="C-type lectin-like"/>
    <property type="match status" value="1"/>
</dbReference>